<evidence type="ECO:0000313" key="3">
    <source>
        <dbReference type="Proteomes" id="UP000276443"/>
    </source>
</evidence>
<sequence length="323" mass="37237">MYINHELYGEFQVENVLEEIILSKPVQRLKEVHQNGAGYLVNPKWNVSRYDHSIGVMLLIRKLGGSIEEQIAGLLHDVSHTAFSHVIDVVLDYKGEDYHEEIFNDVVKNSEIPSILDKYGYRYEKLLLDDSKWTILEQPQPDLCADRVDYTLLDMYHHGVISYDEVQAFLDDLTIVNGKMHLTRVEVAEWFCQTYYHEVIDFFLDPRNIFCNQRLAQTLKLALEKGIIQVEDFLGQDEELIELLRASGVQEVLSLLESIHPDVEVEVCYDDYDFYHQGKLRLIDPAMLIDGKSMRASDCSENVTSMNQVAYEQSIQGVGVRIG</sequence>
<dbReference type="PANTHER" id="PTHR11373">
    <property type="entry name" value="DEOXYNUCLEOSIDE TRIPHOSPHATE TRIPHOSPHOHYDROLASE"/>
    <property type="match status" value="1"/>
</dbReference>
<feature type="domain" description="HD" evidence="1">
    <location>
        <begin position="49"/>
        <end position="151"/>
    </location>
</feature>
<dbReference type="InterPro" id="IPR006674">
    <property type="entry name" value="HD_domain"/>
</dbReference>
<gene>
    <name evidence="2" type="ORF">EDC24_1101</name>
</gene>
<dbReference type="Gene3D" id="1.10.3210.10">
    <property type="entry name" value="Hypothetical protein af1432"/>
    <property type="match status" value="1"/>
</dbReference>
<dbReference type="PROSITE" id="PS51831">
    <property type="entry name" value="HD"/>
    <property type="match status" value="1"/>
</dbReference>
<dbReference type="FunFam" id="1.10.3210.10:FF:000026">
    <property type="entry name" value="Metal-dependent phosphohydrolase"/>
    <property type="match status" value="1"/>
</dbReference>
<dbReference type="Proteomes" id="UP000276443">
    <property type="component" value="Unassembled WGS sequence"/>
</dbReference>
<dbReference type="EMBL" id="RKRF01000008">
    <property type="protein sequence ID" value="RPF53916.1"/>
    <property type="molecule type" value="Genomic_DNA"/>
</dbReference>
<evidence type="ECO:0000259" key="1">
    <source>
        <dbReference type="PROSITE" id="PS51831"/>
    </source>
</evidence>
<dbReference type="PANTHER" id="PTHR11373:SF41">
    <property type="entry name" value="METAL-DEPENDENT PHOSPHOHYDROLASE"/>
    <property type="match status" value="1"/>
</dbReference>
<evidence type="ECO:0000313" key="2">
    <source>
        <dbReference type="EMBL" id="RPF53916.1"/>
    </source>
</evidence>
<organism evidence="2 3">
    <name type="scientific">Aquisalibacillus elongatus</name>
    <dbReference type="NCBI Taxonomy" id="485577"/>
    <lineage>
        <taxon>Bacteria</taxon>
        <taxon>Bacillati</taxon>
        <taxon>Bacillota</taxon>
        <taxon>Bacilli</taxon>
        <taxon>Bacillales</taxon>
        <taxon>Bacillaceae</taxon>
        <taxon>Aquisalibacillus</taxon>
    </lineage>
</organism>
<comment type="caution">
    <text evidence="2">The sequence shown here is derived from an EMBL/GenBank/DDBJ whole genome shotgun (WGS) entry which is preliminary data.</text>
</comment>
<dbReference type="SUPFAM" id="SSF109604">
    <property type="entry name" value="HD-domain/PDEase-like"/>
    <property type="match status" value="1"/>
</dbReference>
<accession>A0A3N5B850</accession>
<dbReference type="InterPro" id="IPR003607">
    <property type="entry name" value="HD/PDEase_dom"/>
</dbReference>
<dbReference type="CDD" id="cd00077">
    <property type="entry name" value="HDc"/>
    <property type="match status" value="1"/>
</dbReference>
<dbReference type="GO" id="GO:0008832">
    <property type="term" value="F:dGTPase activity"/>
    <property type="evidence" value="ECO:0007669"/>
    <property type="project" value="TreeGrafter"/>
</dbReference>
<proteinExistence type="predicted"/>
<dbReference type="SMART" id="SM00471">
    <property type="entry name" value="HDc"/>
    <property type="match status" value="1"/>
</dbReference>
<name>A0A3N5B850_9BACI</name>
<dbReference type="OrthoDB" id="9814017at2"/>
<dbReference type="GO" id="GO:0006203">
    <property type="term" value="P:dGTP catabolic process"/>
    <property type="evidence" value="ECO:0007669"/>
    <property type="project" value="TreeGrafter"/>
</dbReference>
<dbReference type="RefSeq" id="WP_124220489.1">
    <property type="nucleotide sequence ID" value="NZ_RKRF01000008.1"/>
</dbReference>
<dbReference type="InterPro" id="IPR050135">
    <property type="entry name" value="dGTPase-like"/>
</dbReference>
<dbReference type="AlphaFoldDB" id="A0A3N5B850"/>
<keyword evidence="3" id="KW-1185">Reference proteome</keyword>
<dbReference type="Pfam" id="PF01966">
    <property type="entry name" value="HD"/>
    <property type="match status" value="1"/>
</dbReference>
<protein>
    <recommendedName>
        <fullName evidence="1">HD domain-containing protein</fullName>
    </recommendedName>
</protein>
<reference evidence="2 3" key="1">
    <citation type="submission" date="2018-11" db="EMBL/GenBank/DDBJ databases">
        <title>Genomic Encyclopedia of Type Strains, Phase IV (KMG-IV): sequencing the most valuable type-strain genomes for metagenomic binning, comparative biology and taxonomic classification.</title>
        <authorList>
            <person name="Goeker M."/>
        </authorList>
    </citation>
    <scope>NUCLEOTIDE SEQUENCE [LARGE SCALE GENOMIC DNA]</scope>
    <source>
        <strain evidence="2 3">DSM 18090</strain>
    </source>
</reference>